<sequence length="84" mass="9657">MQQRVSLKTKRLALYQPFESVCRAPSSIGIGPNALMIIVPRTAFAFCRQVKPIICERSPRQYSIMRIPHRRPWCGRRAMLRSAG</sequence>
<protein>
    <submittedName>
        <fullName evidence="1">Uncharacterized protein</fullName>
    </submittedName>
</protein>
<reference evidence="1" key="3">
    <citation type="submission" date="2016-06" db="EMBL/GenBank/DDBJ databases">
        <authorList>
            <person name="Kjaerup R.B."/>
            <person name="Dalgaard T.S."/>
            <person name="Juul-Madsen H.R."/>
        </authorList>
    </citation>
    <scope>NUCLEOTIDE SEQUENCE</scope>
    <source>
        <strain evidence="1">R7ANS::ICEMlSym2042</strain>
    </source>
</reference>
<proteinExistence type="predicted"/>
<dbReference type="EMBL" id="LZTJ01000002">
    <property type="protein sequence ID" value="OBP80004.1"/>
    <property type="molecule type" value="Genomic_DNA"/>
</dbReference>
<dbReference type="EMBL" id="LYTK01000023">
    <property type="protein sequence ID" value="OBQ59064.1"/>
    <property type="molecule type" value="Genomic_DNA"/>
</dbReference>
<dbReference type="Proteomes" id="UP000093737">
    <property type="component" value="Unassembled WGS sequence"/>
</dbReference>
<evidence type="ECO:0000313" key="1">
    <source>
        <dbReference type="EMBL" id="OBP80004.1"/>
    </source>
</evidence>
<name>A0A1A5IGL7_RHILI</name>
<comment type="caution">
    <text evidence="1">The sequence shown here is derived from an EMBL/GenBank/DDBJ whole genome shotgun (WGS) entry which is preliminary data.</text>
</comment>
<evidence type="ECO:0000313" key="4">
    <source>
        <dbReference type="Proteomes" id="UP000093748"/>
    </source>
</evidence>
<gene>
    <name evidence="2" type="ORF">A8145_25800</name>
    <name evidence="1" type="ORF">BAE39_27175</name>
</gene>
<reference evidence="2 3" key="1">
    <citation type="submission" date="2016-05" db="EMBL/GenBank/DDBJ databases">
        <authorList>
            <person name="Ramsay J.P."/>
        </authorList>
    </citation>
    <scope>NUCLEOTIDE SEQUENCE [LARGE SCALE GENOMIC DNA]</scope>
    <source>
        <strain evidence="2 3">NZP2042</strain>
    </source>
</reference>
<dbReference type="Proteomes" id="UP000093748">
    <property type="component" value="Unassembled WGS sequence"/>
</dbReference>
<evidence type="ECO:0000313" key="3">
    <source>
        <dbReference type="Proteomes" id="UP000093737"/>
    </source>
</evidence>
<dbReference type="AlphaFoldDB" id="A0A1A5IGL7"/>
<reference evidence="4" key="2">
    <citation type="submission" date="2016-06" db="EMBL/GenBank/DDBJ databases">
        <title>NZP2037 Pacbio-Illumina hybrid assembly.</title>
        <authorList>
            <person name="Ramsay J.P."/>
        </authorList>
    </citation>
    <scope>NUCLEOTIDE SEQUENCE [LARGE SCALE GENOMIC DNA]</scope>
    <source>
        <strain evidence="4">R7ANS::ICEMlSym2042</strain>
    </source>
</reference>
<evidence type="ECO:0000313" key="2">
    <source>
        <dbReference type="EMBL" id="OBQ59064.1"/>
    </source>
</evidence>
<accession>A0A1A5IGL7</accession>
<organism evidence="1 4">
    <name type="scientific">Rhizobium loti</name>
    <name type="common">Mesorhizobium loti</name>
    <dbReference type="NCBI Taxonomy" id="381"/>
    <lineage>
        <taxon>Bacteria</taxon>
        <taxon>Pseudomonadati</taxon>
        <taxon>Pseudomonadota</taxon>
        <taxon>Alphaproteobacteria</taxon>
        <taxon>Hyphomicrobiales</taxon>
        <taxon>Phyllobacteriaceae</taxon>
        <taxon>Mesorhizobium</taxon>
    </lineage>
</organism>